<comment type="caution">
    <text evidence="1">The sequence shown here is derived from an EMBL/GenBank/DDBJ whole genome shotgun (WGS) entry which is preliminary data.</text>
</comment>
<reference evidence="1 2" key="1">
    <citation type="submission" date="2020-02" db="EMBL/GenBank/DDBJ databases">
        <title>Draft Genome Sequence of Verrucosispora sp. Strain CWR15, Isolated from Gulf of Mexico Sponge.</title>
        <authorList>
            <person name="Kennedy S.J."/>
            <person name="Cella E."/>
            <person name="Azarian T."/>
            <person name="Baker B.J."/>
            <person name="Shaw L.N."/>
        </authorList>
    </citation>
    <scope>NUCLEOTIDE SEQUENCE [LARGE SCALE GENOMIC DNA]</scope>
    <source>
        <strain evidence="1 2">CWR15</strain>
    </source>
</reference>
<dbReference type="AlphaFoldDB" id="A0A6M1LD42"/>
<dbReference type="Proteomes" id="UP000478148">
    <property type="component" value="Unassembled WGS sequence"/>
</dbReference>
<dbReference type="RefSeq" id="WP_164449976.1">
    <property type="nucleotide sequence ID" value="NZ_SAIY01000013.1"/>
</dbReference>
<protein>
    <submittedName>
        <fullName evidence="1">Uncharacterized protein</fullName>
    </submittedName>
</protein>
<sequence length="208" mass="23049">MGVDGDPSQWSVEKFGPDLARDLRARIPKALQRAVELAQSAREASALATDHAFGPTRWKQQYESLHEQLRELPDVQDVHPPGAQVRVTICRNHLLLPWMYAKRRGLDMRRVRGRLKNHLVRDLLILFGPAPGYDEPTLPGMPATPDEARDRTLLRAAIEALTPQPRTLLVGFACNSDEGLLGVSWGEAALAPGGGLDWGPVEELFRLA</sequence>
<gene>
    <name evidence="1" type="ORF">ENC19_27570</name>
</gene>
<accession>A0A6M1LD42</accession>
<dbReference type="EMBL" id="SAIY01000013">
    <property type="protein sequence ID" value="NGM16122.1"/>
    <property type="molecule type" value="Genomic_DNA"/>
</dbReference>
<proteinExistence type="predicted"/>
<keyword evidence="2" id="KW-1185">Reference proteome</keyword>
<evidence type="ECO:0000313" key="1">
    <source>
        <dbReference type="EMBL" id="NGM16122.1"/>
    </source>
</evidence>
<name>A0A6M1LD42_9ACTN</name>
<organism evidence="1 2">
    <name type="scientific">Verrucosispora sioxanthis</name>
    <dbReference type="NCBI Taxonomy" id="2499994"/>
    <lineage>
        <taxon>Bacteria</taxon>
        <taxon>Bacillati</taxon>
        <taxon>Actinomycetota</taxon>
        <taxon>Actinomycetes</taxon>
        <taxon>Micromonosporales</taxon>
        <taxon>Micromonosporaceae</taxon>
        <taxon>Micromonospora</taxon>
    </lineage>
</organism>
<evidence type="ECO:0000313" key="2">
    <source>
        <dbReference type="Proteomes" id="UP000478148"/>
    </source>
</evidence>